<feature type="region of interest" description="Disordered" evidence="1">
    <location>
        <begin position="215"/>
        <end position="236"/>
    </location>
</feature>
<organism evidence="2 3">
    <name type="scientific">Frigoriglobus tundricola</name>
    <dbReference type="NCBI Taxonomy" id="2774151"/>
    <lineage>
        <taxon>Bacteria</taxon>
        <taxon>Pseudomonadati</taxon>
        <taxon>Planctomycetota</taxon>
        <taxon>Planctomycetia</taxon>
        <taxon>Gemmatales</taxon>
        <taxon>Gemmataceae</taxon>
        <taxon>Frigoriglobus</taxon>
    </lineage>
</organism>
<feature type="compositionally biased region" description="Polar residues" evidence="1">
    <location>
        <begin position="216"/>
        <end position="228"/>
    </location>
</feature>
<dbReference type="EMBL" id="CP053452">
    <property type="protein sequence ID" value="QJW99936.1"/>
    <property type="molecule type" value="Genomic_DNA"/>
</dbReference>
<accession>A0A6M5Z2I5</accession>
<keyword evidence="3" id="KW-1185">Reference proteome</keyword>
<evidence type="ECO:0000313" key="2">
    <source>
        <dbReference type="EMBL" id="QJW99936.1"/>
    </source>
</evidence>
<evidence type="ECO:0000313" key="3">
    <source>
        <dbReference type="Proteomes" id="UP000503447"/>
    </source>
</evidence>
<sequence length="236" mass="25350">MWTWRRSVCTCRPAVGGRTTDACAEPSAVSTENAFTISTAARSPGIARGGAVPALRAEKSRAVTNVREISTRHRDVGKREVEIRQVRERRESQEPGARYLCRAEIEAGQVLNGSRGAQVLVRQASPQQEDLDDRFPGAGISAGDRSAELLHERGGLVLGILGAGRSAQRGMPGSGSRVNPMIPNTLPRARVEPATRSAQRCRHAVCTPFAFVHPKSSLQRSVSGTPKRSSAPVRAP</sequence>
<gene>
    <name evidence="2" type="ORF">FTUN_7559</name>
</gene>
<evidence type="ECO:0000256" key="1">
    <source>
        <dbReference type="SAM" id="MobiDB-lite"/>
    </source>
</evidence>
<dbReference type="Proteomes" id="UP000503447">
    <property type="component" value="Chromosome"/>
</dbReference>
<protein>
    <submittedName>
        <fullName evidence="2">Uncharacterized protein</fullName>
    </submittedName>
</protein>
<proteinExistence type="predicted"/>
<name>A0A6M5Z2I5_9BACT</name>
<dbReference type="KEGG" id="ftj:FTUN_7559"/>
<reference evidence="3" key="1">
    <citation type="submission" date="2020-05" db="EMBL/GenBank/DDBJ databases">
        <title>Frigoriglobus tundricola gen. nov., sp. nov., a psychrotolerant cellulolytic planctomycete of the family Gemmataceae with two divergent copies of 16S rRNA gene.</title>
        <authorList>
            <person name="Kulichevskaya I.S."/>
            <person name="Ivanova A.A."/>
            <person name="Naumoff D.G."/>
            <person name="Beletsky A.V."/>
            <person name="Rijpstra W.I.C."/>
            <person name="Sinninghe Damste J.S."/>
            <person name="Mardanov A.V."/>
            <person name="Ravin N.V."/>
            <person name="Dedysh S.N."/>
        </authorList>
    </citation>
    <scope>NUCLEOTIDE SEQUENCE [LARGE SCALE GENOMIC DNA]</scope>
    <source>
        <strain evidence="3">PL17</strain>
    </source>
</reference>
<dbReference type="AlphaFoldDB" id="A0A6M5Z2I5"/>